<protein>
    <submittedName>
        <fullName evidence="1">Uncharacterized protein</fullName>
    </submittedName>
</protein>
<proteinExistence type="predicted"/>
<dbReference type="EMBL" id="JABFDY010000008">
    <property type="protein sequence ID" value="KAF7704350.1"/>
    <property type="molecule type" value="Genomic_DNA"/>
</dbReference>
<dbReference type="Proteomes" id="UP000606274">
    <property type="component" value="Unassembled WGS sequence"/>
</dbReference>
<sequence>MKYGRAAMENFSEDGFESCEQFADWSTCSSEHWDENHRDGTGFGDWTSFKDAFSEESDSANVSSQKGQTCIHADKNIELPHPRLKKLEIPSAALIQTKIVRGDVPWTVIHDCFHVDEMVRDTGMNILPLSQLLHNSSHTPPMEAVQLQKGANFYHQLLKPNSIMGSKLNLHSHKQLTDTLQLKQSNTLQNTELPHLGSEKPKSPSADLIQTKLTAPTRCQNSHGFFYQISHQWLSQYSLRFKNHHDKKDLL</sequence>
<evidence type="ECO:0000313" key="2">
    <source>
        <dbReference type="Proteomes" id="UP000606274"/>
    </source>
</evidence>
<dbReference type="AlphaFoldDB" id="A0A8T0BG04"/>
<accession>A0A8T0BG04</accession>
<keyword evidence="2" id="KW-1185">Reference proteome</keyword>
<comment type="caution">
    <text evidence="1">The sequence shown here is derived from an EMBL/GenBank/DDBJ whole genome shotgun (WGS) entry which is preliminary data.</text>
</comment>
<organism evidence="1 2">
    <name type="scientific">Silurus meridionalis</name>
    <name type="common">Southern catfish</name>
    <name type="synonym">Silurus soldatovi meridionalis</name>
    <dbReference type="NCBI Taxonomy" id="175797"/>
    <lineage>
        <taxon>Eukaryota</taxon>
        <taxon>Metazoa</taxon>
        <taxon>Chordata</taxon>
        <taxon>Craniata</taxon>
        <taxon>Vertebrata</taxon>
        <taxon>Euteleostomi</taxon>
        <taxon>Actinopterygii</taxon>
        <taxon>Neopterygii</taxon>
        <taxon>Teleostei</taxon>
        <taxon>Ostariophysi</taxon>
        <taxon>Siluriformes</taxon>
        <taxon>Siluridae</taxon>
        <taxon>Silurus</taxon>
    </lineage>
</organism>
<evidence type="ECO:0000313" key="1">
    <source>
        <dbReference type="EMBL" id="KAF7704350.1"/>
    </source>
</evidence>
<dbReference type="OrthoDB" id="8813781at2759"/>
<gene>
    <name evidence="1" type="ORF">HF521_021422</name>
</gene>
<name>A0A8T0BG04_SILME</name>
<reference evidence="1" key="1">
    <citation type="submission" date="2020-08" db="EMBL/GenBank/DDBJ databases">
        <title>Chromosome-level assembly of Southern catfish (Silurus meridionalis) provides insights into visual adaptation to the nocturnal and benthic lifestyles.</title>
        <authorList>
            <person name="Zhang Y."/>
            <person name="Wang D."/>
            <person name="Peng Z."/>
        </authorList>
    </citation>
    <scope>NUCLEOTIDE SEQUENCE</scope>
    <source>
        <strain evidence="1">SWU-2019-XX</strain>
        <tissue evidence="1">Muscle</tissue>
    </source>
</reference>